<evidence type="ECO:0000256" key="1">
    <source>
        <dbReference type="SAM" id="Phobius"/>
    </source>
</evidence>
<dbReference type="EMBL" id="QFNK01000007">
    <property type="protein sequence ID" value="PZO88795.1"/>
    <property type="molecule type" value="Genomic_DNA"/>
</dbReference>
<name>A0A2W5C0F7_9BACT</name>
<dbReference type="AlphaFoldDB" id="A0A2W5C0F7"/>
<evidence type="ECO:0000313" key="2">
    <source>
        <dbReference type="EMBL" id="PZO88795.1"/>
    </source>
</evidence>
<feature type="transmembrane region" description="Helical" evidence="1">
    <location>
        <begin position="15"/>
        <end position="33"/>
    </location>
</feature>
<proteinExistence type="predicted"/>
<keyword evidence="1" id="KW-1133">Transmembrane helix</keyword>
<evidence type="ECO:0000313" key="3">
    <source>
        <dbReference type="Proteomes" id="UP000249557"/>
    </source>
</evidence>
<protein>
    <submittedName>
        <fullName evidence="2">Uncharacterized protein</fullName>
    </submittedName>
</protein>
<comment type="caution">
    <text evidence="2">The sequence shown here is derived from an EMBL/GenBank/DDBJ whole genome shotgun (WGS) entry which is preliminary data.</text>
</comment>
<reference evidence="2 3" key="1">
    <citation type="submission" date="2017-08" db="EMBL/GenBank/DDBJ databases">
        <title>Infants hospitalized years apart are colonized by the same room-sourced microbial strains.</title>
        <authorList>
            <person name="Brooks B."/>
            <person name="Olm M.R."/>
            <person name="Firek B.A."/>
            <person name="Baker R."/>
            <person name="Thomas B.C."/>
            <person name="Morowitz M.J."/>
            <person name="Banfield J.F."/>
        </authorList>
    </citation>
    <scope>NUCLEOTIDE SEQUENCE [LARGE SCALE GENOMIC DNA]</scope>
    <source>
        <strain evidence="2">S2_018_000_R2_104</strain>
    </source>
</reference>
<gene>
    <name evidence="2" type="ORF">DI626_00860</name>
</gene>
<keyword evidence="1" id="KW-0472">Membrane</keyword>
<dbReference type="Proteomes" id="UP000249557">
    <property type="component" value="Unassembled WGS sequence"/>
</dbReference>
<keyword evidence="1" id="KW-0812">Transmembrane</keyword>
<accession>A0A2W5C0F7</accession>
<organism evidence="2 3">
    <name type="scientific">Micavibrio aeruginosavorus</name>
    <dbReference type="NCBI Taxonomy" id="349221"/>
    <lineage>
        <taxon>Bacteria</taxon>
        <taxon>Pseudomonadati</taxon>
        <taxon>Bdellovibrionota</taxon>
        <taxon>Bdellovibrionia</taxon>
        <taxon>Bdellovibrionales</taxon>
        <taxon>Pseudobdellovibrionaceae</taxon>
        <taxon>Micavibrio</taxon>
    </lineage>
</organism>
<sequence>MNSDKHSARAIRGNAMIYILIALGLLGALTVVLTRQNNQGGSGDLDADRTELLASQIMTYTTTVKAAIDQMTLIGTPVSAIDFDRPSDVNFDTAPYTKKLYHPEGGALSYSPPNPGIFVSGLSNPDAGWYVGRFNNVDWTPTTAQDVVLTAWGVNSQVCALLNKKITGSTTIPALSSARSRLVNVTYHSTANANFTPSDCAACEEKPSLCVSTDSGAVFVFYSVISAQ</sequence>